<evidence type="ECO:0000256" key="1">
    <source>
        <dbReference type="SAM" id="Coils"/>
    </source>
</evidence>
<dbReference type="OrthoDB" id="415023at2759"/>
<dbReference type="Pfam" id="PF02338">
    <property type="entry name" value="OTU"/>
    <property type="match status" value="1"/>
</dbReference>
<accession>A0A4T0X4D0</accession>
<dbReference type="STRING" id="52247.A0A4T0X4D0"/>
<organism evidence="4 5">
    <name type="scientific">Pichia inconspicua</name>
    <dbReference type="NCBI Taxonomy" id="52247"/>
    <lineage>
        <taxon>Eukaryota</taxon>
        <taxon>Fungi</taxon>
        <taxon>Dikarya</taxon>
        <taxon>Ascomycota</taxon>
        <taxon>Saccharomycotina</taxon>
        <taxon>Pichiomycetes</taxon>
        <taxon>Pichiales</taxon>
        <taxon>Pichiaceae</taxon>
        <taxon>Pichia</taxon>
    </lineage>
</organism>
<feature type="domain" description="OTU" evidence="3">
    <location>
        <begin position="159"/>
        <end position="294"/>
    </location>
</feature>
<dbReference type="InterPro" id="IPR050704">
    <property type="entry name" value="Peptidase_C85-like"/>
</dbReference>
<dbReference type="Gene3D" id="3.90.70.80">
    <property type="match status" value="1"/>
</dbReference>
<dbReference type="AlphaFoldDB" id="A0A4T0X4D0"/>
<evidence type="ECO:0000313" key="5">
    <source>
        <dbReference type="Proteomes" id="UP000307173"/>
    </source>
</evidence>
<evidence type="ECO:0000256" key="2">
    <source>
        <dbReference type="SAM" id="MobiDB-lite"/>
    </source>
</evidence>
<dbReference type="GO" id="GO:0004843">
    <property type="term" value="F:cysteine-type deubiquitinase activity"/>
    <property type="evidence" value="ECO:0007669"/>
    <property type="project" value="TreeGrafter"/>
</dbReference>
<evidence type="ECO:0000259" key="3">
    <source>
        <dbReference type="PROSITE" id="PS50802"/>
    </source>
</evidence>
<dbReference type="PROSITE" id="PS50802">
    <property type="entry name" value="OTU"/>
    <property type="match status" value="1"/>
</dbReference>
<protein>
    <recommendedName>
        <fullName evidence="3">OTU domain-containing protein</fullName>
    </recommendedName>
</protein>
<sequence>MCETEDELIARQRKEVKELTGKITAMRKQANKNTKKAVLKEIQELEESLRSKHEKELANLKTREVGELEQSAVDPIVDNEEVTPESLLAKLDLDDKSNSIKSTVDQPKKKRNRQKERLAKREAEIRRIQEEAKEEQNHEIDYRGIEMKNIQDLCDVQRVKQHDITPDGHCLFSSISDQLKIRHDIDVPVKQLRKQAGTYILQHPDDFIPFLFDEETMSLKNIDEYVEKIVNTAMWGGDLEILALSKVYDCPISVMMSGRATLKMNEEGSNPELKLVYYKHAFGLGEHYNSLHDI</sequence>
<name>A0A4T0X4D0_9ASCO</name>
<proteinExistence type="predicted"/>
<keyword evidence="5" id="KW-1185">Reference proteome</keyword>
<dbReference type="InterPro" id="IPR038765">
    <property type="entry name" value="Papain-like_cys_pep_sf"/>
</dbReference>
<dbReference type="Proteomes" id="UP000307173">
    <property type="component" value="Unassembled WGS sequence"/>
</dbReference>
<feature type="coiled-coil region" evidence="1">
    <location>
        <begin position="9"/>
        <end position="55"/>
    </location>
</feature>
<keyword evidence="1" id="KW-0175">Coiled coil</keyword>
<dbReference type="PANTHER" id="PTHR12419">
    <property type="entry name" value="OTU DOMAIN CONTAINING PROTEIN"/>
    <property type="match status" value="1"/>
</dbReference>
<reference evidence="4 5" key="1">
    <citation type="journal article" date="2019" name="Front. Genet.">
        <title>Whole-Genome Sequencing of the Opportunistic Yeast Pathogen Candida inconspicua Uncovers Its Hybrid Origin.</title>
        <authorList>
            <person name="Mixao V."/>
            <person name="Hansen A.P."/>
            <person name="Saus E."/>
            <person name="Boekhout T."/>
            <person name="Lass-Florl C."/>
            <person name="Gabaldon T."/>
        </authorList>
    </citation>
    <scope>NUCLEOTIDE SEQUENCE [LARGE SCALE GENOMIC DNA]</scope>
    <source>
        <strain evidence="4 5">CBS 180</strain>
    </source>
</reference>
<dbReference type="CDD" id="cd22762">
    <property type="entry name" value="OTU_fungi_OTU2-like"/>
    <property type="match status" value="1"/>
</dbReference>
<evidence type="ECO:0000313" key="4">
    <source>
        <dbReference type="EMBL" id="TID30278.1"/>
    </source>
</evidence>
<dbReference type="EMBL" id="SELW01000166">
    <property type="protein sequence ID" value="TID30278.1"/>
    <property type="molecule type" value="Genomic_DNA"/>
</dbReference>
<comment type="caution">
    <text evidence="4">The sequence shown here is derived from an EMBL/GenBank/DDBJ whole genome shotgun (WGS) entry which is preliminary data.</text>
</comment>
<dbReference type="GO" id="GO:0016579">
    <property type="term" value="P:protein deubiquitination"/>
    <property type="evidence" value="ECO:0007669"/>
    <property type="project" value="TreeGrafter"/>
</dbReference>
<gene>
    <name evidence="4" type="ORF">CANINC_001158</name>
</gene>
<dbReference type="InterPro" id="IPR003323">
    <property type="entry name" value="OTU_dom"/>
</dbReference>
<dbReference type="PANTHER" id="PTHR12419:SF10">
    <property type="entry name" value="DEUBIQUITINASE OTUD6B"/>
    <property type="match status" value="1"/>
</dbReference>
<feature type="region of interest" description="Disordered" evidence="2">
    <location>
        <begin position="98"/>
        <end position="119"/>
    </location>
</feature>
<dbReference type="SUPFAM" id="SSF54001">
    <property type="entry name" value="Cysteine proteinases"/>
    <property type="match status" value="1"/>
</dbReference>
<dbReference type="InterPro" id="IPR049771">
    <property type="entry name" value="OTU2-like_OTU"/>
</dbReference>